<accession>A0ACB7XKM4</accession>
<gene>
    <name evidence="1" type="ORF">Vadar_027470</name>
</gene>
<sequence length="282" mass="31268">MVCFQSTVDLGKRKKREAVEVEMDLGTERSRPVHNFKLPLLKWGKQKILRCMIVQDPNGGKIVSSDRGYCSSLGVERGLIRRPRENERKESLKKPAAASWVKSKAAAEGDGIEAVMGKLMFDLQEAADKMKGALLRESLDEEEQEPAAEVAVEADDDARPWKLRTRRAACKAPNGVNVDIDGGGSGSGGPTVNVGVSNGLKLCRDLTAEGLIGEKRERSRFSVSLSRREIEEDFRALTGNRPPRRPRKRPKIVQKELDTLFPGLWLTEVTADMYKVPDAPET</sequence>
<dbReference type="Proteomes" id="UP000828048">
    <property type="component" value="Chromosome 10"/>
</dbReference>
<organism evidence="1 2">
    <name type="scientific">Vaccinium darrowii</name>
    <dbReference type="NCBI Taxonomy" id="229202"/>
    <lineage>
        <taxon>Eukaryota</taxon>
        <taxon>Viridiplantae</taxon>
        <taxon>Streptophyta</taxon>
        <taxon>Embryophyta</taxon>
        <taxon>Tracheophyta</taxon>
        <taxon>Spermatophyta</taxon>
        <taxon>Magnoliopsida</taxon>
        <taxon>eudicotyledons</taxon>
        <taxon>Gunneridae</taxon>
        <taxon>Pentapetalae</taxon>
        <taxon>asterids</taxon>
        <taxon>Ericales</taxon>
        <taxon>Ericaceae</taxon>
        <taxon>Vaccinioideae</taxon>
        <taxon>Vaccinieae</taxon>
        <taxon>Vaccinium</taxon>
    </lineage>
</organism>
<evidence type="ECO:0000313" key="1">
    <source>
        <dbReference type="EMBL" id="KAH7841240.1"/>
    </source>
</evidence>
<evidence type="ECO:0000313" key="2">
    <source>
        <dbReference type="Proteomes" id="UP000828048"/>
    </source>
</evidence>
<name>A0ACB7XKM4_9ERIC</name>
<protein>
    <submittedName>
        <fullName evidence="1">Uncharacterized protein</fullName>
    </submittedName>
</protein>
<comment type="caution">
    <text evidence="1">The sequence shown here is derived from an EMBL/GenBank/DDBJ whole genome shotgun (WGS) entry which is preliminary data.</text>
</comment>
<reference evidence="1 2" key="1">
    <citation type="journal article" date="2021" name="Hortic Res">
        <title>High-quality reference genome and annotation aids understanding of berry development for evergreen blueberry (Vaccinium darrowii).</title>
        <authorList>
            <person name="Yu J."/>
            <person name="Hulse-Kemp A.M."/>
            <person name="Babiker E."/>
            <person name="Staton M."/>
        </authorList>
    </citation>
    <scope>NUCLEOTIDE SEQUENCE [LARGE SCALE GENOMIC DNA]</scope>
    <source>
        <strain evidence="2">cv. NJ 8807/NJ 8810</strain>
        <tissue evidence="1">Young leaf</tissue>
    </source>
</reference>
<proteinExistence type="predicted"/>
<dbReference type="EMBL" id="CM037160">
    <property type="protein sequence ID" value="KAH7841240.1"/>
    <property type="molecule type" value="Genomic_DNA"/>
</dbReference>
<keyword evidence="2" id="KW-1185">Reference proteome</keyword>